<evidence type="ECO:0000313" key="2">
    <source>
        <dbReference type="EMBL" id="KFA91510.1"/>
    </source>
</evidence>
<dbReference type="Proteomes" id="UP000028547">
    <property type="component" value="Unassembled WGS sequence"/>
</dbReference>
<evidence type="ECO:0000313" key="3">
    <source>
        <dbReference type="Proteomes" id="UP000028547"/>
    </source>
</evidence>
<dbReference type="RefSeq" id="WP_043398692.1">
    <property type="nucleotide sequence ID" value="NZ_JPMI01000142.1"/>
</dbReference>
<comment type="caution">
    <text evidence="2">The sequence shown here is derived from an EMBL/GenBank/DDBJ whole genome shotgun (WGS) entry which is preliminary data.</text>
</comment>
<evidence type="ECO:0000256" key="1">
    <source>
        <dbReference type="SAM" id="MobiDB-lite"/>
    </source>
</evidence>
<proteinExistence type="predicted"/>
<dbReference type="AlphaFoldDB" id="A0A084SSS5"/>
<organism evidence="2 3">
    <name type="scientific">Archangium violaceum Cb vi76</name>
    <dbReference type="NCBI Taxonomy" id="1406225"/>
    <lineage>
        <taxon>Bacteria</taxon>
        <taxon>Pseudomonadati</taxon>
        <taxon>Myxococcota</taxon>
        <taxon>Myxococcia</taxon>
        <taxon>Myxococcales</taxon>
        <taxon>Cystobacterineae</taxon>
        <taxon>Archangiaceae</taxon>
        <taxon>Archangium</taxon>
    </lineage>
</organism>
<dbReference type="EMBL" id="JPMI01000142">
    <property type="protein sequence ID" value="KFA91510.1"/>
    <property type="molecule type" value="Genomic_DNA"/>
</dbReference>
<sequence length="66" mass="7007">MTSENRRSSRASGEPLKFGIDGRPPVGERLAGLLLSCGLSLGEHRVLGQETEGKRAWGGFAIAVVK</sequence>
<name>A0A084SSS5_9BACT</name>
<feature type="region of interest" description="Disordered" evidence="1">
    <location>
        <begin position="1"/>
        <end position="20"/>
    </location>
</feature>
<accession>A0A084SSS5</accession>
<gene>
    <name evidence="2" type="ORF">Q664_22195</name>
</gene>
<protein>
    <submittedName>
        <fullName evidence="2">Uncharacterized protein</fullName>
    </submittedName>
</protein>
<reference evidence="2 3" key="1">
    <citation type="submission" date="2014-07" db="EMBL/GenBank/DDBJ databases">
        <title>Draft Genome Sequence of Gephyronic Acid Producer, Cystobacter violaceus Strain Cb vi76.</title>
        <authorList>
            <person name="Stevens D.C."/>
            <person name="Young J."/>
            <person name="Carmichael R."/>
            <person name="Tan J."/>
            <person name="Taylor R.E."/>
        </authorList>
    </citation>
    <scope>NUCLEOTIDE SEQUENCE [LARGE SCALE GENOMIC DNA]</scope>
    <source>
        <strain evidence="2 3">Cb vi76</strain>
    </source>
</reference>